<keyword evidence="4" id="KW-0274">FAD</keyword>
<keyword evidence="3" id="KW-0285">Flavoprotein</keyword>
<feature type="chain" id="PRO_5012115056" description="FAD-binding PCMH-type domain-containing protein" evidence="7">
    <location>
        <begin position="20"/>
        <end position="603"/>
    </location>
</feature>
<dbReference type="GO" id="GO:0016491">
    <property type="term" value="F:oxidoreductase activity"/>
    <property type="evidence" value="ECO:0007669"/>
    <property type="project" value="UniProtKB-KW"/>
</dbReference>
<evidence type="ECO:0000313" key="9">
    <source>
        <dbReference type="EMBL" id="OJJ54743.1"/>
    </source>
</evidence>
<protein>
    <recommendedName>
        <fullName evidence="8">FAD-binding PCMH-type domain-containing protein</fullName>
    </recommendedName>
</protein>
<feature type="region of interest" description="Disordered" evidence="6">
    <location>
        <begin position="400"/>
        <end position="427"/>
    </location>
</feature>
<evidence type="ECO:0000256" key="1">
    <source>
        <dbReference type="ARBA" id="ARBA00001974"/>
    </source>
</evidence>
<dbReference type="InterPro" id="IPR012951">
    <property type="entry name" value="BBE"/>
</dbReference>
<dbReference type="OrthoDB" id="9983560at2759"/>
<dbReference type="InterPro" id="IPR016169">
    <property type="entry name" value="FAD-bd_PCMH_sub2"/>
</dbReference>
<evidence type="ECO:0000256" key="4">
    <source>
        <dbReference type="ARBA" id="ARBA00022827"/>
    </source>
</evidence>
<proteinExistence type="inferred from homology"/>
<dbReference type="Proteomes" id="UP000184356">
    <property type="component" value="Unassembled WGS sequence"/>
</dbReference>
<dbReference type="InterPro" id="IPR050416">
    <property type="entry name" value="FAD-linked_Oxidoreductase"/>
</dbReference>
<dbReference type="GO" id="GO:0071949">
    <property type="term" value="F:FAD binding"/>
    <property type="evidence" value="ECO:0007669"/>
    <property type="project" value="InterPro"/>
</dbReference>
<organism evidence="9 10">
    <name type="scientific">Aspergillus sydowii CBS 593.65</name>
    <dbReference type="NCBI Taxonomy" id="1036612"/>
    <lineage>
        <taxon>Eukaryota</taxon>
        <taxon>Fungi</taxon>
        <taxon>Dikarya</taxon>
        <taxon>Ascomycota</taxon>
        <taxon>Pezizomycotina</taxon>
        <taxon>Eurotiomycetes</taxon>
        <taxon>Eurotiomycetidae</taxon>
        <taxon>Eurotiales</taxon>
        <taxon>Aspergillaceae</taxon>
        <taxon>Aspergillus</taxon>
        <taxon>Aspergillus subgen. Nidulantes</taxon>
    </lineage>
</organism>
<dbReference type="VEuPathDB" id="FungiDB:ASPSYDRAFT_93645"/>
<dbReference type="RefSeq" id="XP_040698549.1">
    <property type="nucleotide sequence ID" value="XM_040852865.1"/>
</dbReference>
<evidence type="ECO:0000256" key="6">
    <source>
        <dbReference type="SAM" id="MobiDB-lite"/>
    </source>
</evidence>
<dbReference type="InterPro" id="IPR006094">
    <property type="entry name" value="Oxid_FAD_bind_N"/>
</dbReference>
<dbReference type="PROSITE" id="PS51387">
    <property type="entry name" value="FAD_PCMH"/>
    <property type="match status" value="1"/>
</dbReference>
<evidence type="ECO:0000256" key="3">
    <source>
        <dbReference type="ARBA" id="ARBA00022630"/>
    </source>
</evidence>
<reference evidence="10" key="1">
    <citation type="journal article" date="2017" name="Genome Biol.">
        <title>Comparative genomics reveals high biological diversity and specific adaptations in the industrially and medically important fungal genus Aspergillus.</title>
        <authorList>
            <person name="de Vries R.P."/>
            <person name="Riley R."/>
            <person name="Wiebenga A."/>
            <person name="Aguilar-Osorio G."/>
            <person name="Amillis S."/>
            <person name="Uchima C.A."/>
            <person name="Anderluh G."/>
            <person name="Asadollahi M."/>
            <person name="Askin M."/>
            <person name="Barry K."/>
            <person name="Battaglia E."/>
            <person name="Bayram O."/>
            <person name="Benocci T."/>
            <person name="Braus-Stromeyer S.A."/>
            <person name="Caldana C."/>
            <person name="Canovas D."/>
            <person name="Cerqueira G.C."/>
            <person name="Chen F."/>
            <person name="Chen W."/>
            <person name="Choi C."/>
            <person name="Clum A."/>
            <person name="Dos Santos R.A."/>
            <person name="Damasio A.R."/>
            <person name="Diallinas G."/>
            <person name="Emri T."/>
            <person name="Fekete E."/>
            <person name="Flipphi M."/>
            <person name="Freyberg S."/>
            <person name="Gallo A."/>
            <person name="Gournas C."/>
            <person name="Habgood R."/>
            <person name="Hainaut M."/>
            <person name="Harispe M.L."/>
            <person name="Henrissat B."/>
            <person name="Hilden K.S."/>
            <person name="Hope R."/>
            <person name="Hossain A."/>
            <person name="Karabika E."/>
            <person name="Karaffa L."/>
            <person name="Karanyi Z."/>
            <person name="Krasevec N."/>
            <person name="Kuo A."/>
            <person name="Kusch H."/>
            <person name="LaButti K."/>
            <person name="Lagendijk E.L."/>
            <person name="Lapidus A."/>
            <person name="Levasseur A."/>
            <person name="Lindquist E."/>
            <person name="Lipzen A."/>
            <person name="Logrieco A.F."/>
            <person name="MacCabe A."/>
            <person name="Maekelae M.R."/>
            <person name="Malavazi I."/>
            <person name="Melin P."/>
            <person name="Meyer V."/>
            <person name="Mielnichuk N."/>
            <person name="Miskei M."/>
            <person name="Molnar A.P."/>
            <person name="Mule G."/>
            <person name="Ngan C.Y."/>
            <person name="Orejas M."/>
            <person name="Orosz E."/>
            <person name="Ouedraogo J.P."/>
            <person name="Overkamp K.M."/>
            <person name="Park H.-S."/>
            <person name="Perrone G."/>
            <person name="Piumi F."/>
            <person name="Punt P.J."/>
            <person name="Ram A.F."/>
            <person name="Ramon A."/>
            <person name="Rauscher S."/>
            <person name="Record E."/>
            <person name="Riano-Pachon D.M."/>
            <person name="Robert V."/>
            <person name="Roehrig J."/>
            <person name="Ruller R."/>
            <person name="Salamov A."/>
            <person name="Salih N.S."/>
            <person name="Samson R.A."/>
            <person name="Sandor E."/>
            <person name="Sanguinetti M."/>
            <person name="Schuetze T."/>
            <person name="Sepcic K."/>
            <person name="Shelest E."/>
            <person name="Sherlock G."/>
            <person name="Sophianopoulou V."/>
            <person name="Squina F.M."/>
            <person name="Sun H."/>
            <person name="Susca A."/>
            <person name="Todd R.B."/>
            <person name="Tsang A."/>
            <person name="Unkles S.E."/>
            <person name="van de Wiele N."/>
            <person name="van Rossen-Uffink D."/>
            <person name="Oliveira J.V."/>
            <person name="Vesth T.C."/>
            <person name="Visser J."/>
            <person name="Yu J.-H."/>
            <person name="Zhou M."/>
            <person name="Andersen M.R."/>
            <person name="Archer D.B."/>
            <person name="Baker S.E."/>
            <person name="Benoit I."/>
            <person name="Brakhage A.A."/>
            <person name="Braus G.H."/>
            <person name="Fischer R."/>
            <person name="Frisvad J.C."/>
            <person name="Goldman G.H."/>
            <person name="Houbraken J."/>
            <person name="Oakley B."/>
            <person name="Pocsi I."/>
            <person name="Scazzocchio C."/>
            <person name="Seiboth B."/>
            <person name="vanKuyk P.A."/>
            <person name="Wortman J."/>
            <person name="Dyer P.S."/>
            <person name="Grigoriev I.V."/>
        </authorList>
    </citation>
    <scope>NUCLEOTIDE SEQUENCE [LARGE SCALE GENOMIC DNA]</scope>
    <source>
        <strain evidence="10">CBS 593.65</strain>
    </source>
</reference>
<comment type="similarity">
    <text evidence="2">Belongs to the oxygen-dependent FAD-linked oxidoreductase family.</text>
</comment>
<name>A0A1L9T620_9EURO</name>
<accession>A0A1L9T620</accession>
<dbReference type="GeneID" id="63768938"/>
<comment type="cofactor">
    <cofactor evidence="1">
        <name>FAD</name>
        <dbReference type="ChEBI" id="CHEBI:57692"/>
    </cofactor>
</comment>
<dbReference type="Pfam" id="PF08031">
    <property type="entry name" value="BBE"/>
    <property type="match status" value="1"/>
</dbReference>
<dbReference type="InterPro" id="IPR036318">
    <property type="entry name" value="FAD-bd_PCMH-like_sf"/>
</dbReference>
<dbReference type="Gene3D" id="3.40.462.20">
    <property type="match status" value="1"/>
</dbReference>
<gene>
    <name evidence="9" type="ORF">ASPSYDRAFT_93645</name>
</gene>
<dbReference type="EMBL" id="KV878594">
    <property type="protein sequence ID" value="OJJ54743.1"/>
    <property type="molecule type" value="Genomic_DNA"/>
</dbReference>
<sequence length="603" mass="64434">MRSPLLISLAFLAATSVRAVSNCKSTPLDSTWPNHAEWKSLNDSINGALIKTAPAASSCYPGNPFGSTENCTDVTSHWSYAAYHAAWPESVDYSIFTNHSCLPPGADGYVEARGCSIGALPQYIVNATTEDQTATTMKWASSKNIRIVIKGTGHDMNGRSTGAYSLSIWTHNLNHFKHNPHWHIPGSKNTADVAILGSGNNWGSAYTAVHNIHRTLVGGEDATVGLGGLIQNGGHGLLSSTYGLASDNVYQVTVITTDGRRLIANDIQNQDLFWAIRGAGGGQFGVVTEFVLKTHPVPRNVVTGGLSFYAAAGSNASNATWDALAEAASRIPDLMDTGLKGTVMALTGQSAQTYLGINETITGTAAIINLTGFNTTIESMNSTVNKLASQIQTAAHGRVTVAPQPPSSKNYWDSTKPNPLASQSSGASGMITSRLLGRPELVDLPRSDLRSYLQQILVSSSSDEDSGSMALFGLQGGPGPARTPAERRGSVHPAWREAYVHLMAYGASVDATADASEAVAAAAEWYEFHIEPVWRNWAPGGGSYANEGNVFSSTWKEDFYGENYDRLLGIKQKYDPGMSLFVYGGVGSDEWEYDLHSGLLCRR</sequence>
<evidence type="ECO:0000256" key="7">
    <source>
        <dbReference type="SAM" id="SignalP"/>
    </source>
</evidence>
<dbReference type="PANTHER" id="PTHR42973">
    <property type="entry name" value="BINDING OXIDOREDUCTASE, PUTATIVE (AFU_ORTHOLOGUE AFUA_1G17690)-RELATED"/>
    <property type="match status" value="1"/>
</dbReference>
<feature type="signal peptide" evidence="7">
    <location>
        <begin position="1"/>
        <end position="19"/>
    </location>
</feature>
<dbReference type="AlphaFoldDB" id="A0A1L9T620"/>
<dbReference type="Gene3D" id="3.30.465.10">
    <property type="match status" value="1"/>
</dbReference>
<evidence type="ECO:0000313" key="10">
    <source>
        <dbReference type="Proteomes" id="UP000184356"/>
    </source>
</evidence>
<feature type="compositionally biased region" description="Polar residues" evidence="6">
    <location>
        <begin position="407"/>
        <end position="427"/>
    </location>
</feature>
<feature type="domain" description="FAD-binding PCMH-type" evidence="8">
    <location>
        <begin position="117"/>
        <end position="297"/>
    </location>
</feature>
<dbReference type="SUPFAM" id="SSF56176">
    <property type="entry name" value="FAD-binding/transporter-associated domain-like"/>
    <property type="match status" value="1"/>
</dbReference>
<evidence type="ECO:0000259" key="8">
    <source>
        <dbReference type="PROSITE" id="PS51387"/>
    </source>
</evidence>
<evidence type="ECO:0000256" key="2">
    <source>
        <dbReference type="ARBA" id="ARBA00005466"/>
    </source>
</evidence>
<evidence type="ECO:0000256" key="5">
    <source>
        <dbReference type="ARBA" id="ARBA00023002"/>
    </source>
</evidence>
<dbReference type="PANTHER" id="PTHR42973:SF39">
    <property type="entry name" value="FAD-BINDING PCMH-TYPE DOMAIN-CONTAINING PROTEIN"/>
    <property type="match status" value="1"/>
</dbReference>
<dbReference type="STRING" id="1036612.A0A1L9T620"/>
<keyword evidence="5" id="KW-0560">Oxidoreductase</keyword>
<dbReference type="InterPro" id="IPR016166">
    <property type="entry name" value="FAD-bd_PCMH"/>
</dbReference>
<keyword evidence="10" id="KW-1185">Reference proteome</keyword>
<dbReference type="Pfam" id="PF01565">
    <property type="entry name" value="FAD_binding_4"/>
    <property type="match status" value="1"/>
</dbReference>
<keyword evidence="7" id="KW-0732">Signal</keyword>